<dbReference type="NCBIfam" id="TIGR00011">
    <property type="entry name" value="YbaK_EbsC"/>
    <property type="match status" value="1"/>
</dbReference>
<name>A0ABU6K0S7_9RHOO</name>
<evidence type="ECO:0000259" key="5">
    <source>
        <dbReference type="Pfam" id="PF04073"/>
    </source>
</evidence>
<protein>
    <recommendedName>
        <fullName evidence="4">Cys-tRNA(Pro)/Cys-tRNA(Cys) deacylase</fullName>
        <ecNumber evidence="4">4.2.-.-</ecNumber>
    </recommendedName>
</protein>
<dbReference type="CDD" id="cd00002">
    <property type="entry name" value="YbaK_deacylase"/>
    <property type="match status" value="1"/>
</dbReference>
<organism evidence="6 7">
    <name type="scientific">Uliginosibacterium silvisoli</name>
    <dbReference type="NCBI Taxonomy" id="3114758"/>
    <lineage>
        <taxon>Bacteria</taxon>
        <taxon>Pseudomonadati</taxon>
        <taxon>Pseudomonadota</taxon>
        <taxon>Betaproteobacteria</taxon>
        <taxon>Rhodocyclales</taxon>
        <taxon>Zoogloeaceae</taxon>
        <taxon>Uliginosibacterium</taxon>
    </lineage>
</organism>
<dbReference type="InterPro" id="IPR004369">
    <property type="entry name" value="Prolyl-tRNA_editing_YbaK/EbsC"/>
</dbReference>
<evidence type="ECO:0000313" key="6">
    <source>
        <dbReference type="EMBL" id="MEC5385249.1"/>
    </source>
</evidence>
<accession>A0ABU6K0S7</accession>
<dbReference type="EC" id="4.2.-.-" evidence="4"/>
<dbReference type="Pfam" id="PF04073">
    <property type="entry name" value="tRNA_edit"/>
    <property type="match status" value="1"/>
</dbReference>
<sequence length="159" mass="17414">MADKTPVTAAVRLLRQHKADFSDHLYDYEEKGGTAVSSRELGVDEHAVIKTLIMEDENKRPLIVLMHGDREVSTKNLARHISVKTITPCSPDTANRHSGYMVGGTSPFGTRKAMPVYMESSILELPKIYINGGKRGYLIGIAPQVVVNILKPELVSAAA</sequence>
<dbReference type="PIRSF" id="PIRSF006181">
    <property type="entry name" value="EbsC_YbaK"/>
    <property type="match status" value="1"/>
</dbReference>
<evidence type="ECO:0000256" key="3">
    <source>
        <dbReference type="ARBA" id="ARBA00023239"/>
    </source>
</evidence>
<comment type="caution">
    <text evidence="6">The sequence shown here is derived from an EMBL/GenBank/DDBJ whole genome shotgun (WGS) entry which is preliminary data.</text>
</comment>
<dbReference type="PANTHER" id="PTHR30411:SF0">
    <property type="entry name" value="CYS-TRNA(PRO)_CYS-TRNA(CYS) DEACYLASE YBAK"/>
    <property type="match status" value="1"/>
</dbReference>
<dbReference type="RefSeq" id="WP_327598209.1">
    <property type="nucleotide sequence ID" value="NZ_JAYXHS010000001.1"/>
</dbReference>
<gene>
    <name evidence="6" type="primary">ybaK</name>
    <name evidence="6" type="ORF">VVD49_05910</name>
</gene>
<evidence type="ECO:0000256" key="2">
    <source>
        <dbReference type="ARBA" id="ARBA00022917"/>
    </source>
</evidence>
<evidence type="ECO:0000256" key="1">
    <source>
        <dbReference type="ARBA" id="ARBA00009798"/>
    </source>
</evidence>
<dbReference type="EMBL" id="JAYXHS010000001">
    <property type="protein sequence ID" value="MEC5385249.1"/>
    <property type="molecule type" value="Genomic_DNA"/>
</dbReference>
<keyword evidence="2 4" id="KW-0648">Protein biosynthesis</keyword>
<keyword evidence="7" id="KW-1185">Reference proteome</keyword>
<dbReference type="SUPFAM" id="SSF55826">
    <property type="entry name" value="YbaK/ProRS associated domain"/>
    <property type="match status" value="1"/>
</dbReference>
<dbReference type="InterPro" id="IPR036754">
    <property type="entry name" value="YbaK/aa-tRNA-synt-asso_dom_sf"/>
</dbReference>
<reference evidence="6 7" key="1">
    <citation type="submission" date="2024-01" db="EMBL/GenBank/DDBJ databases">
        <title>Uliginosibacterium soil sp. nov.</title>
        <authorList>
            <person name="Lv Y."/>
        </authorList>
    </citation>
    <scope>NUCLEOTIDE SEQUENCE [LARGE SCALE GENOMIC DNA]</scope>
    <source>
        <strain evidence="6 7">H3</strain>
    </source>
</reference>
<proteinExistence type="inferred from homology"/>
<evidence type="ECO:0000256" key="4">
    <source>
        <dbReference type="PIRNR" id="PIRNR006181"/>
    </source>
</evidence>
<keyword evidence="3 4" id="KW-0456">Lyase</keyword>
<evidence type="ECO:0000313" key="7">
    <source>
        <dbReference type="Proteomes" id="UP001331561"/>
    </source>
</evidence>
<dbReference type="PANTHER" id="PTHR30411">
    <property type="entry name" value="CYTOPLASMIC PROTEIN"/>
    <property type="match status" value="1"/>
</dbReference>
<dbReference type="InterPro" id="IPR007214">
    <property type="entry name" value="YbaK/aa-tRNA-synth-assoc-dom"/>
</dbReference>
<dbReference type="Proteomes" id="UP001331561">
    <property type="component" value="Unassembled WGS sequence"/>
</dbReference>
<feature type="domain" description="YbaK/aminoacyl-tRNA synthetase-associated" evidence="5">
    <location>
        <begin position="38"/>
        <end position="144"/>
    </location>
</feature>
<comment type="similarity">
    <text evidence="1 4">Belongs to the prolyl-tRNA editing family. YbaK/EbsC subfamily.</text>
</comment>
<dbReference type="Gene3D" id="3.90.960.10">
    <property type="entry name" value="YbaK/aminoacyl-tRNA synthetase-associated domain"/>
    <property type="match status" value="1"/>
</dbReference>